<dbReference type="KEGG" id="nco:AAW31_00490"/>
<sequence length="81" mass="9038">MNENGCSYFTAPTSIKRHTVPSLPANFFIILPKAIAQNQTPLYLLLFRALALSADQLRSLDDIVLMTANTFDEVGCYINNM</sequence>
<dbReference type="PATRIC" id="fig|44574.3.peg.123"/>
<reference evidence="2" key="1">
    <citation type="submission" date="2015-05" db="EMBL/GenBank/DDBJ databases">
        <title>Draft genome of Nitrosomonas communis strain Nm2.</title>
        <authorList>
            <person name="Kozlowski J.A."/>
            <person name="Kits K.D."/>
            <person name="Stein L.Y."/>
        </authorList>
    </citation>
    <scope>NUCLEOTIDE SEQUENCE [LARGE SCALE GENOMIC DNA]</scope>
    <source>
        <strain evidence="2">Nm2</strain>
    </source>
</reference>
<gene>
    <name evidence="1" type="ORF">AAW31_00490</name>
</gene>
<dbReference type="EMBL" id="CP011451">
    <property type="protein sequence ID" value="AKH36637.1"/>
    <property type="molecule type" value="Genomic_DNA"/>
</dbReference>
<name>A0A0F7KD49_9PROT</name>
<organism evidence="1 2">
    <name type="scientific">Nitrosomonas communis</name>
    <dbReference type="NCBI Taxonomy" id="44574"/>
    <lineage>
        <taxon>Bacteria</taxon>
        <taxon>Pseudomonadati</taxon>
        <taxon>Pseudomonadota</taxon>
        <taxon>Betaproteobacteria</taxon>
        <taxon>Nitrosomonadales</taxon>
        <taxon>Nitrosomonadaceae</taxon>
        <taxon>Nitrosomonas</taxon>
    </lineage>
</organism>
<keyword evidence="2" id="KW-1185">Reference proteome</keyword>
<evidence type="ECO:0000313" key="1">
    <source>
        <dbReference type="EMBL" id="AKH36637.1"/>
    </source>
</evidence>
<evidence type="ECO:0000313" key="2">
    <source>
        <dbReference type="Proteomes" id="UP000034156"/>
    </source>
</evidence>
<protein>
    <submittedName>
        <fullName evidence="1">Uncharacterized protein</fullName>
    </submittedName>
</protein>
<proteinExistence type="predicted"/>
<reference evidence="1 2" key="2">
    <citation type="journal article" date="2016" name="Genome Announc.">
        <title>Genome Sequence of Nitrosomonas communis Strain Nm2, a Mesophilic Ammonia-Oxidizing Bacterium Isolated from Mediterranean Soil.</title>
        <authorList>
            <person name="Kozlowski J.A."/>
            <person name="Kits K.D."/>
            <person name="Stein L.Y."/>
        </authorList>
    </citation>
    <scope>NUCLEOTIDE SEQUENCE [LARGE SCALE GENOMIC DNA]</scope>
    <source>
        <strain evidence="1 2">Nm2</strain>
    </source>
</reference>
<dbReference type="Proteomes" id="UP000034156">
    <property type="component" value="Chromosome"/>
</dbReference>
<accession>A0A0F7KD49</accession>
<dbReference type="AlphaFoldDB" id="A0A0F7KD49"/>